<organism evidence="2 3">
    <name type="scientific">Brevibacillus aydinogluensis</name>
    <dbReference type="NCBI Taxonomy" id="927786"/>
    <lineage>
        <taxon>Bacteria</taxon>
        <taxon>Bacillati</taxon>
        <taxon>Bacillota</taxon>
        <taxon>Bacilli</taxon>
        <taxon>Bacillales</taxon>
        <taxon>Paenibacillaceae</taxon>
        <taxon>Brevibacillus</taxon>
    </lineage>
</organism>
<accession>A0AA48MEJ4</accession>
<sequence>MESSQKQLFQAEPAAVSMLKDMRETVQEICKKHARQKVRIEAMDGRVYEGKILDVDDFHVYVEIEENDEGPADVMGAVEPVSSRYPQKSRPQDGCPPRESAVSPYGTTGPNVSPYGMVSPYEMGPGVSPYGMVSPYEVGPNVSPYGMVSPYEMGPDVSPYGMVSPYEVGPNVSPYGMVSPYETGPAESPYGMVSPFESAGPSGKSEGVVSPYEQTAPFEQPAEMVSPYEAVSPYETAGPQGNVTLQNNINLYGNPYSQVSPYTDFSPYPYPSYPYFYPVPFGVFRVPVHKKKKRRCRRKVIPLALFTLLSISLI</sequence>
<evidence type="ECO:0000313" key="3">
    <source>
        <dbReference type="Proteomes" id="UP001189619"/>
    </source>
</evidence>
<evidence type="ECO:0000256" key="1">
    <source>
        <dbReference type="SAM" id="MobiDB-lite"/>
    </source>
</evidence>
<protein>
    <submittedName>
        <fullName evidence="2">Sm domain-containing protein</fullName>
    </submittedName>
</protein>
<gene>
    <name evidence="2" type="ORF">BSPP4475_17360</name>
</gene>
<dbReference type="RefSeq" id="WP_212132648.1">
    <property type="nucleotide sequence ID" value="NZ_JAUSVZ010000020.1"/>
</dbReference>
<keyword evidence="3" id="KW-1185">Reference proteome</keyword>
<dbReference type="EMBL" id="OY569118">
    <property type="protein sequence ID" value="CAJ1004081.1"/>
    <property type="molecule type" value="Genomic_DNA"/>
</dbReference>
<proteinExistence type="predicted"/>
<reference evidence="2" key="1">
    <citation type="submission" date="2023-07" db="EMBL/GenBank/DDBJ databases">
        <authorList>
            <person name="Ivanov I."/>
            <person name="Teneva D."/>
            <person name="Stoikov I."/>
        </authorList>
    </citation>
    <scope>NUCLEOTIDE SEQUENCE</scope>
    <source>
        <strain evidence="2">4475</strain>
    </source>
</reference>
<feature type="region of interest" description="Disordered" evidence="1">
    <location>
        <begin position="82"/>
        <end position="108"/>
    </location>
</feature>
<dbReference type="Proteomes" id="UP001189619">
    <property type="component" value="Chromosome"/>
</dbReference>
<dbReference type="AlphaFoldDB" id="A0AA48MEJ4"/>
<dbReference type="KEGG" id="bayd:BSPP4475_17360"/>
<evidence type="ECO:0000313" key="2">
    <source>
        <dbReference type="EMBL" id="CAJ1004081.1"/>
    </source>
</evidence>
<name>A0AA48MEJ4_9BACL</name>